<protein>
    <recommendedName>
        <fullName evidence="4">Helix-turn-helix domain-containing protein</fullName>
    </recommendedName>
</protein>
<feature type="compositionally biased region" description="Basic and acidic residues" evidence="1">
    <location>
        <begin position="50"/>
        <end position="59"/>
    </location>
</feature>
<organism evidence="2 3">
    <name type="scientific">Actinacidiphila glaucinigra</name>
    <dbReference type="NCBI Taxonomy" id="235986"/>
    <lineage>
        <taxon>Bacteria</taxon>
        <taxon>Bacillati</taxon>
        <taxon>Actinomycetota</taxon>
        <taxon>Actinomycetes</taxon>
        <taxon>Kitasatosporales</taxon>
        <taxon>Streptomycetaceae</taxon>
        <taxon>Actinacidiphila</taxon>
    </lineage>
</organism>
<dbReference type="Proteomes" id="UP000198280">
    <property type="component" value="Unassembled WGS sequence"/>
</dbReference>
<feature type="region of interest" description="Disordered" evidence="1">
    <location>
        <begin position="50"/>
        <end position="74"/>
    </location>
</feature>
<evidence type="ECO:0008006" key="4">
    <source>
        <dbReference type="Google" id="ProtNLM"/>
    </source>
</evidence>
<dbReference type="Gene3D" id="1.10.260.40">
    <property type="entry name" value="lambda repressor-like DNA-binding domains"/>
    <property type="match status" value="1"/>
</dbReference>
<proteinExistence type="predicted"/>
<dbReference type="GO" id="GO:0003677">
    <property type="term" value="F:DNA binding"/>
    <property type="evidence" value="ECO:0007669"/>
    <property type="project" value="InterPro"/>
</dbReference>
<evidence type="ECO:0000313" key="3">
    <source>
        <dbReference type="Proteomes" id="UP000198280"/>
    </source>
</evidence>
<name>A0A239MPE6_9ACTN</name>
<dbReference type="AlphaFoldDB" id="A0A239MPE6"/>
<dbReference type="EMBL" id="FZOF01000026">
    <property type="protein sequence ID" value="SNT44360.1"/>
    <property type="molecule type" value="Genomic_DNA"/>
</dbReference>
<dbReference type="InterPro" id="IPR010982">
    <property type="entry name" value="Lambda_DNA-bd_dom_sf"/>
</dbReference>
<accession>A0A239MPE6</accession>
<reference evidence="2 3" key="1">
    <citation type="submission" date="2017-06" db="EMBL/GenBank/DDBJ databases">
        <authorList>
            <person name="Kim H.J."/>
            <person name="Triplett B.A."/>
        </authorList>
    </citation>
    <scope>NUCLEOTIDE SEQUENCE [LARGE SCALE GENOMIC DNA]</scope>
    <source>
        <strain evidence="2 3">CGMCC 4.1858</strain>
    </source>
</reference>
<evidence type="ECO:0000313" key="2">
    <source>
        <dbReference type="EMBL" id="SNT44360.1"/>
    </source>
</evidence>
<evidence type="ECO:0000256" key="1">
    <source>
        <dbReference type="SAM" id="MobiDB-lite"/>
    </source>
</evidence>
<keyword evidence="3" id="KW-1185">Reference proteome</keyword>
<gene>
    <name evidence="2" type="ORF">SAMN05216252_1269</name>
</gene>
<sequence length="74" mass="8092">MGMLQDGLDRAVQGVFTRPIPKSAQARMRYLVKALKGPHAAAEALGISRRTVERYDRGRSSSPARTSPPGWNAK</sequence>